<gene>
    <name evidence="1" type="ORF">D3Z39_04395</name>
</gene>
<sequence>MQPSSGGDRCEAAGCTCCTAAETGFASFAAAVVQYAQCKRLCRLQPPFGGYRCKTAGCACYTTAKTSTAGLAAALRQPSPKGLAAVVQ</sequence>
<evidence type="ECO:0000313" key="2">
    <source>
        <dbReference type="Proteomes" id="UP000446348"/>
    </source>
</evidence>
<name>A0A845REM3_9FIRM</name>
<proteinExistence type="predicted"/>
<accession>A0A845REM3</accession>
<organism evidence="1 2">
    <name type="scientific">Anaerotruncus colihominis</name>
    <dbReference type="NCBI Taxonomy" id="169435"/>
    <lineage>
        <taxon>Bacteria</taxon>
        <taxon>Bacillati</taxon>
        <taxon>Bacillota</taxon>
        <taxon>Clostridia</taxon>
        <taxon>Eubacteriales</taxon>
        <taxon>Oscillospiraceae</taxon>
        <taxon>Anaerotruncus</taxon>
    </lineage>
</organism>
<evidence type="ECO:0000313" key="1">
    <source>
        <dbReference type="EMBL" id="NBI78113.1"/>
    </source>
</evidence>
<dbReference type="AlphaFoldDB" id="A0A845REM3"/>
<reference evidence="1 2" key="1">
    <citation type="submission" date="2018-08" db="EMBL/GenBank/DDBJ databases">
        <title>Murine metabolic-syndrome-specific gut microbial biobank.</title>
        <authorList>
            <person name="Liu C."/>
        </authorList>
    </citation>
    <scope>NUCLEOTIDE SEQUENCE [LARGE SCALE GENOMIC DNA]</scope>
    <source>
        <strain evidence="1 2">X69</strain>
    </source>
</reference>
<protein>
    <submittedName>
        <fullName evidence="1">Uncharacterized protein</fullName>
    </submittedName>
</protein>
<comment type="caution">
    <text evidence="1">The sequence shown here is derived from an EMBL/GenBank/DDBJ whole genome shotgun (WGS) entry which is preliminary data.</text>
</comment>
<dbReference type="Proteomes" id="UP000446348">
    <property type="component" value="Unassembled WGS sequence"/>
</dbReference>
<dbReference type="EMBL" id="QXWZ01000005">
    <property type="protein sequence ID" value="NBI78113.1"/>
    <property type="molecule type" value="Genomic_DNA"/>
</dbReference>